<dbReference type="VEuPathDB" id="FungiDB:HMPREF1541_09558"/>
<dbReference type="Pfam" id="PF06985">
    <property type="entry name" value="HET"/>
    <property type="match status" value="1"/>
</dbReference>
<dbReference type="HOGENOM" id="CLU_452711_0_0_1"/>
<dbReference type="GeneID" id="19976897"/>
<protein>
    <recommendedName>
        <fullName evidence="1">Heterokaryon incompatibility domain-containing protein</fullName>
    </recommendedName>
</protein>
<evidence type="ECO:0000259" key="1">
    <source>
        <dbReference type="Pfam" id="PF06985"/>
    </source>
</evidence>
<evidence type="ECO:0000313" key="3">
    <source>
        <dbReference type="Proteomes" id="UP000030752"/>
    </source>
</evidence>
<accession>W2SAR9</accession>
<dbReference type="AlphaFoldDB" id="W2SAR9"/>
<dbReference type="InParanoid" id="W2SAR9"/>
<dbReference type="Proteomes" id="UP000030752">
    <property type="component" value="Unassembled WGS sequence"/>
</dbReference>
<dbReference type="PANTHER" id="PTHR24148">
    <property type="entry name" value="ANKYRIN REPEAT DOMAIN-CONTAINING PROTEIN 39 HOMOLOG-RELATED"/>
    <property type="match status" value="1"/>
</dbReference>
<name>W2SAR9_CYPE1</name>
<dbReference type="InterPro" id="IPR052895">
    <property type="entry name" value="HetReg/Transcr_Mod"/>
</dbReference>
<dbReference type="eggNOG" id="ENOG502SUZ5">
    <property type="taxonomic scope" value="Eukaryota"/>
</dbReference>
<dbReference type="OrthoDB" id="4146092at2759"/>
<feature type="domain" description="Heterokaryon incompatibility" evidence="1">
    <location>
        <begin position="69"/>
        <end position="201"/>
    </location>
</feature>
<evidence type="ECO:0000313" key="2">
    <source>
        <dbReference type="EMBL" id="ETN45725.1"/>
    </source>
</evidence>
<reference evidence="2 3" key="1">
    <citation type="submission" date="2013-03" db="EMBL/GenBank/DDBJ databases">
        <title>The Genome Sequence of Phialophora europaea CBS 101466.</title>
        <authorList>
            <consortium name="The Broad Institute Genomics Platform"/>
            <person name="Cuomo C."/>
            <person name="de Hoog S."/>
            <person name="Gorbushina A."/>
            <person name="Walker B."/>
            <person name="Young S.K."/>
            <person name="Zeng Q."/>
            <person name="Gargeya S."/>
            <person name="Fitzgerald M."/>
            <person name="Haas B."/>
            <person name="Abouelleil A."/>
            <person name="Allen A.W."/>
            <person name="Alvarado L."/>
            <person name="Arachchi H.M."/>
            <person name="Berlin A.M."/>
            <person name="Chapman S.B."/>
            <person name="Gainer-Dewar J."/>
            <person name="Goldberg J."/>
            <person name="Griggs A."/>
            <person name="Gujja S."/>
            <person name="Hansen M."/>
            <person name="Howarth C."/>
            <person name="Imamovic A."/>
            <person name="Ireland A."/>
            <person name="Larimer J."/>
            <person name="McCowan C."/>
            <person name="Murphy C."/>
            <person name="Pearson M."/>
            <person name="Poon T.W."/>
            <person name="Priest M."/>
            <person name="Roberts A."/>
            <person name="Saif S."/>
            <person name="Shea T."/>
            <person name="Sisk P."/>
            <person name="Sykes S."/>
            <person name="Wortman J."/>
            <person name="Nusbaum C."/>
            <person name="Birren B."/>
        </authorList>
    </citation>
    <scope>NUCLEOTIDE SEQUENCE [LARGE SCALE GENOMIC DNA]</scope>
    <source>
        <strain evidence="2 3">CBS 101466</strain>
    </source>
</reference>
<dbReference type="PANTHER" id="PTHR24148:SF64">
    <property type="entry name" value="HETEROKARYON INCOMPATIBILITY DOMAIN-CONTAINING PROTEIN"/>
    <property type="match status" value="1"/>
</dbReference>
<dbReference type="InterPro" id="IPR010730">
    <property type="entry name" value="HET"/>
</dbReference>
<organism evidence="2 3">
    <name type="scientific">Cyphellophora europaea (strain CBS 101466)</name>
    <name type="common">Phialophora europaea</name>
    <dbReference type="NCBI Taxonomy" id="1220924"/>
    <lineage>
        <taxon>Eukaryota</taxon>
        <taxon>Fungi</taxon>
        <taxon>Dikarya</taxon>
        <taxon>Ascomycota</taxon>
        <taxon>Pezizomycotina</taxon>
        <taxon>Eurotiomycetes</taxon>
        <taxon>Chaetothyriomycetidae</taxon>
        <taxon>Chaetothyriales</taxon>
        <taxon>Cyphellophoraceae</taxon>
        <taxon>Cyphellophora</taxon>
    </lineage>
</organism>
<dbReference type="RefSeq" id="XP_008712453.1">
    <property type="nucleotide sequence ID" value="XM_008714231.1"/>
</dbReference>
<proteinExistence type="predicted"/>
<keyword evidence="3" id="KW-1185">Reference proteome</keyword>
<sequence length="603" mass="68115">MSAATDAQSIQKAFANACSIALQNISREAPVYPGYRPLTASPRKIRVLSVGPGLSCVLRHCDLDAQPHYYALSYYWGAPGEELPIRVNGAKVLIRKTLHTFLTILQKRFGQLTVWLDVICINQRDKAEQSRQVSMMGDIYRRAQAVYAWLGDSDTDSDYALNFIVDFASQSYEPHEWSKVLSYLQQLAMRPYFSRTWIIPECGLNKTLLIFCGKHMLQWEHLHDTFGKLRASNTSKHTLPLVQPNEFAKMAWNRLDSIWAVRETMAQESIRLYDYVKQFLYTGCAEPMDKIYAFRALAHDGEKIHVDYDQPVLDAIIQTLSITPITYLERFSQANLPVHARTLVAHIPLTNTQIVLGLRDLPSDKLIVRFLNAENEDDGRMVPEGLPKSVPWSEGYTLAPALRAYLAISAARESGVHDETVMTESMIKEIPANRFVSCYPLDAGREISLVVDLDPDSGAVSLVCCLPSAWFLHVQVALSQLLAGMKRSDSDNTQVVKTWFASKQPLLQKMEDIKPLEELCRDRLRLCRHFDSDQRLLNSDADLRPQSLGIHMSRLVLMSLVFCIGEGESAKVPDFLLEYARQHLPTADKAACRCEPAKGEAHL</sequence>
<dbReference type="EMBL" id="KB822712">
    <property type="protein sequence ID" value="ETN45725.1"/>
    <property type="molecule type" value="Genomic_DNA"/>
</dbReference>
<gene>
    <name evidence="2" type="ORF">HMPREF1541_09558</name>
</gene>